<dbReference type="OrthoDB" id="1341756at2"/>
<sequence>MKRYLTFFLLVIGLSACDKATQEKKVVYHVIKKPIVDSTGSTPPPPPTLFYGHHNFIVSSNGKTYYYYHNMHIWPCGNGIDFSRPEFLKLRPTDLVVLIDETVGNFANNIIQDTSSIGKKVFVSISSPSDSIYNNQFEIIHNIIEQKKLRYYTIRKTTEEELAVLDAKINNKEYNSDSVDWKEGFGGIQFFPPKEKITKH</sequence>
<reference evidence="2 4" key="3">
    <citation type="submission" date="2024-08" db="EMBL/GenBank/DDBJ databases">
        <authorList>
            <person name="Wei W."/>
        </authorList>
    </citation>
    <scope>NUCLEOTIDE SEQUENCE [LARGE SCALE GENOMIC DNA]</scope>
    <source>
        <strain evidence="2 4">XU2</strain>
    </source>
</reference>
<dbReference type="Proteomes" id="UP001570846">
    <property type="component" value="Unassembled WGS sequence"/>
</dbReference>
<accession>A0A5M8QTN6</accession>
<protein>
    <recommendedName>
        <fullName evidence="5">Lipoprotein</fullName>
    </recommendedName>
</protein>
<dbReference type="AlphaFoldDB" id="A0A5M8QTN6"/>
<evidence type="ECO:0000313" key="3">
    <source>
        <dbReference type="Proteomes" id="UP000323866"/>
    </source>
</evidence>
<comment type="caution">
    <text evidence="1">The sequence shown here is derived from an EMBL/GenBank/DDBJ whole genome shotgun (WGS) entry which is preliminary data.</text>
</comment>
<dbReference type="EMBL" id="JBGOGF010000008">
    <property type="protein sequence ID" value="MFA1772502.1"/>
    <property type="molecule type" value="Genomic_DNA"/>
</dbReference>
<proteinExistence type="predicted"/>
<organism evidence="1 3">
    <name type="scientific">Rufibacter glacialis</name>
    <dbReference type="NCBI Taxonomy" id="1259555"/>
    <lineage>
        <taxon>Bacteria</taxon>
        <taxon>Pseudomonadati</taxon>
        <taxon>Bacteroidota</taxon>
        <taxon>Cytophagia</taxon>
        <taxon>Cytophagales</taxon>
        <taxon>Hymenobacteraceae</taxon>
        <taxon>Rufibacter</taxon>
    </lineage>
</organism>
<evidence type="ECO:0000313" key="1">
    <source>
        <dbReference type="EMBL" id="KAA6437833.1"/>
    </source>
</evidence>
<evidence type="ECO:0000313" key="2">
    <source>
        <dbReference type="EMBL" id="MFA1772502.1"/>
    </source>
</evidence>
<dbReference type="RefSeq" id="WP_149097453.1">
    <property type="nucleotide sequence ID" value="NZ_BMMG01000001.1"/>
</dbReference>
<keyword evidence="4" id="KW-1185">Reference proteome</keyword>
<reference evidence="1 3" key="2">
    <citation type="submission" date="2019-09" db="EMBL/GenBank/DDBJ databases">
        <title>A bacterium isolated from glacier soil.</title>
        <authorList>
            <person name="Liu Q."/>
        </authorList>
    </citation>
    <scope>NUCLEOTIDE SEQUENCE [LARGE SCALE GENOMIC DNA]</scope>
    <source>
        <strain evidence="1 3">MDT1-10-3</strain>
    </source>
</reference>
<dbReference type="Proteomes" id="UP000323866">
    <property type="component" value="Unassembled WGS sequence"/>
</dbReference>
<dbReference type="EMBL" id="VKKZ01000010">
    <property type="protein sequence ID" value="KAA6437833.1"/>
    <property type="molecule type" value="Genomic_DNA"/>
</dbReference>
<name>A0A5M8QTN6_9BACT</name>
<evidence type="ECO:0008006" key="5">
    <source>
        <dbReference type="Google" id="ProtNLM"/>
    </source>
</evidence>
<dbReference type="PROSITE" id="PS51257">
    <property type="entry name" value="PROKAR_LIPOPROTEIN"/>
    <property type="match status" value="1"/>
</dbReference>
<reference evidence="1 3" key="1">
    <citation type="submission" date="2019-07" db="EMBL/GenBank/DDBJ databases">
        <authorList>
            <person name="Qu J.-H."/>
        </authorList>
    </citation>
    <scope>NUCLEOTIDE SEQUENCE [LARGE SCALE GENOMIC DNA]</scope>
    <source>
        <strain evidence="1 3">MDT1-10-3</strain>
    </source>
</reference>
<gene>
    <name evidence="2" type="ORF">ACD591_14470</name>
    <name evidence="1" type="ORF">FOE74_04855</name>
</gene>
<evidence type="ECO:0000313" key="4">
    <source>
        <dbReference type="Proteomes" id="UP001570846"/>
    </source>
</evidence>